<dbReference type="Proteomes" id="UP001298593">
    <property type="component" value="Unassembled WGS sequence"/>
</dbReference>
<dbReference type="PANTHER" id="PTHR43859:SF4">
    <property type="entry name" value="BUTANOATE--COA LIGASE AAE1-RELATED"/>
    <property type="match status" value="1"/>
</dbReference>
<gene>
    <name evidence="7" type="ORF">KV113_21055</name>
</gene>
<keyword evidence="8" id="KW-1185">Reference proteome</keyword>
<reference evidence="7 8" key="1">
    <citation type="submission" date="2023-12" db="EMBL/GenBank/DDBJ databases">
        <title>Description of new species of Mycobacterium terrae complex isolated from sewage at the Sao Paulo Zoological Park Foundation in Brazil.</title>
        <authorList>
            <person name="Romagnoli C.L."/>
            <person name="Conceicao E.C."/>
            <person name="Machado E."/>
            <person name="Barreto L.B.P.F."/>
            <person name="Sharma A."/>
            <person name="Silva N.M."/>
            <person name="Marques L.E."/>
            <person name="Juliana M.A."/>
            <person name="Lourenco M.C.S."/>
            <person name="Digiampietri L.A."/>
            <person name="Suffys P.N."/>
            <person name="Viana-Niero C."/>
        </authorList>
    </citation>
    <scope>NUCLEOTIDE SEQUENCE [LARGE SCALE GENOMIC DNA]</scope>
    <source>
        <strain evidence="7 8">MYC340</strain>
    </source>
</reference>
<evidence type="ECO:0000256" key="3">
    <source>
        <dbReference type="ARBA" id="ARBA00022832"/>
    </source>
</evidence>
<keyword evidence="2 7" id="KW-0436">Ligase</keyword>
<name>A0ABU5Y1G3_9MYCO</name>
<organism evidence="7 8">
    <name type="scientific">[Mycobacterium] nativiensis</name>
    <dbReference type="NCBI Taxonomy" id="2855503"/>
    <lineage>
        <taxon>Bacteria</taxon>
        <taxon>Bacillati</taxon>
        <taxon>Actinomycetota</taxon>
        <taxon>Actinomycetes</taxon>
        <taxon>Mycobacteriales</taxon>
        <taxon>Mycobacteriaceae</taxon>
        <taxon>Mycolicibacter</taxon>
    </lineage>
</organism>
<protein>
    <submittedName>
        <fullName evidence="7">Long-chain fatty acid--CoA ligase</fullName>
    </submittedName>
</protein>
<dbReference type="NCBIfam" id="NF004837">
    <property type="entry name" value="PRK06187.1"/>
    <property type="match status" value="1"/>
</dbReference>
<dbReference type="Pfam" id="PF13193">
    <property type="entry name" value="AMP-binding_C"/>
    <property type="match status" value="1"/>
</dbReference>
<dbReference type="Gene3D" id="3.40.50.12780">
    <property type="entry name" value="N-terminal domain of ligase-like"/>
    <property type="match status" value="1"/>
</dbReference>
<dbReference type="Gene3D" id="3.30.300.30">
    <property type="match status" value="1"/>
</dbReference>
<evidence type="ECO:0000313" key="7">
    <source>
        <dbReference type="EMBL" id="MEB3034030.1"/>
    </source>
</evidence>
<sequence>MPEELEEDAVLGLMQDRPLVLPCIFHRAERYFGHKNVVTATAGGTVSTSTVSAVCRQVRQLATAFDTLGIGGDARIGTFCWNTEQHLVLYLAAPCTGRVLHTVNIRLFPEQIVYIVNHAADEIMFVDRSLLPVLWPLADQLSTVKYFVVIDDGSAEEIPDSPRVVQYDQLLAISEPYEGDFVIADENAAAAMCYTSGTTGNPKGVAYSHRSTVLHSLAALAADVLGLAERDVVMPIVPMFHANSWGLPYAALLTGTALVLPGPNMSPEALLGLLAENKVTVTAAVPTIWTSAAPLLDDYDLSALRLVLSGGSAVPKALSQKYLDVIGIPVTQVWGMTETSPIATVCTPRTQHSGCSEEERADAHARQGPPVPLVDLRVVDPGTGAQVPWDNDTTGEVQVSGPWIARSYYHSDDHNAAFTGDGWLSTGDVAVCDRYGSVLLVDRSKDLVKSGGEWISSVQLENEIMAHPKVSEAAVIAIPHDRWVERPLACVVVKAGESLTVEEIVEHLESRVAKWWIPDGVEFIDVVPKTSVGKFSKKTLRAQFENYRFPVAETS</sequence>
<dbReference type="PANTHER" id="PTHR43859">
    <property type="entry name" value="ACYL-ACTIVATING ENZYME"/>
    <property type="match status" value="1"/>
</dbReference>
<evidence type="ECO:0000259" key="5">
    <source>
        <dbReference type="Pfam" id="PF00501"/>
    </source>
</evidence>
<dbReference type="InterPro" id="IPR020845">
    <property type="entry name" value="AMP-binding_CS"/>
</dbReference>
<dbReference type="SUPFAM" id="SSF56801">
    <property type="entry name" value="Acetyl-CoA synthetase-like"/>
    <property type="match status" value="1"/>
</dbReference>
<dbReference type="Pfam" id="PF00501">
    <property type="entry name" value="AMP-binding"/>
    <property type="match status" value="1"/>
</dbReference>
<evidence type="ECO:0000313" key="8">
    <source>
        <dbReference type="Proteomes" id="UP001298593"/>
    </source>
</evidence>
<dbReference type="InterPro" id="IPR025110">
    <property type="entry name" value="AMP-bd_C"/>
</dbReference>
<dbReference type="EMBL" id="JAYJJU010000025">
    <property type="protein sequence ID" value="MEB3034030.1"/>
    <property type="molecule type" value="Genomic_DNA"/>
</dbReference>
<evidence type="ECO:0000256" key="1">
    <source>
        <dbReference type="ARBA" id="ARBA00006432"/>
    </source>
</evidence>
<comment type="similarity">
    <text evidence="1">Belongs to the ATP-dependent AMP-binding enzyme family.</text>
</comment>
<feature type="domain" description="AMP-binding enzyme C-terminal" evidence="6">
    <location>
        <begin position="460"/>
        <end position="534"/>
    </location>
</feature>
<dbReference type="PROSITE" id="PS00455">
    <property type="entry name" value="AMP_BINDING"/>
    <property type="match status" value="1"/>
</dbReference>
<comment type="caution">
    <text evidence="7">The sequence shown here is derived from an EMBL/GenBank/DDBJ whole genome shotgun (WGS) entry which is preliminary data.</text>
</comment>
<dbReference type="InterPro" id="IPR000873">
    <property type="entry name" value="AMP-dep_synth/lig_dom"/>
</dbReference>
<dbReference type="InterPro" id="IPR042099">
    <property type="entry name" value="ANL_N_sf"/>
</dbReference>
<dbReference type="InterPro" id="IPR045851">
    <property type="entry name" value="AMP-bd_C_sf"/>
</dbReference>
<dbReference type="GO" id="GO:0016874">
    <property type="term" value="F:ligase activity"/>
    <property type="evidence" value="ECO:0007669"/>
    <property type="project" value="UniProtKB-KW"/>
</dbReference>
<keyword evidence="4" id="KW-0443">Lipid metabolism</keyword>
<accession>A0ABU5Y1G3</accession>
<evidence type="ECO:0000256" key="2">
    <source>
        <dbReference type="ARBA" id="ARBA00022598"/>
    </source>
</evidence>
<evidence type="ECO:0000256" key="4">
    <source>
        <dbReference type="ARBA" id="ARBA00023098"/>
    </source>
</evidence>
<evidence type="ECO:0000259" key="6">
    <source>
        <dbReference type="Pfam" id="PF13193"/>
    </source>
</evidence>
<feature type="domain" description="AMP-dependent synthetase/ligase" evidence="5">
    <location>
        <begin position="38"/>
        <end position="409"/>
    </location>
</feature>
<dbReference type="RefSeq" id="WP_224972875.1">
    <property type="nucleotide sequence ID" value="NZ_JAYJJU010000025.1"/>
</dbReference>
<proteinExistence type="inferred from homology"/>
<dbReference type="CDD" id="cd12119">
    <property type="entry name" value="ttLC_FACS_AlkK_like"/>
    <property type="match status" value="1"/>
</dbReference>
<keyword evidence="3" id="KW-0276">Fatty acid metabolism</keyword>